<dbReference type="Gene3D" id="3.30.160.60">
    <property type="entry name" value="Classic Zinc Finger"/>
    <property type="match status" value="1"/>
</dbReference>
<feature type="region of interest" description="Disordered" evidence="1">
    <location>
        <begin position="140"/>
        <end position="182"/>
    </location>
</feature>
<evidence type="ECO:0000313" key="3">
    <source>
        <dbReference type="EMBL" id="CUS09175.1"/>
    </source>
</evidence>
<feature type="region of interest" description="Disordered" evidence="1">
    <location>
        <begin position="197"/>
        <end position="235"/>
    </location>
</feature>
<dbReference type="EMBL" id="LN891095">
    <property type="protein sequence ID" value="CUS09175.1"/>
    <property type="molecule type" value="Genomic_DNA"/>
</dbReference>
<dbReference type="SMART" id="SM00355">
    <property type="entry name" value="ZnF_C2H2"/>
    <property type="match status" value="2"/>
</dbReference>
<evidence type="ECO:0000313" key="4">
    <source>
        <dbReference type="Proteomes" id="UP001412239"/>
    </source>
</evidence>
<dbReference type="PROSITE" id="PS00028">
    <property type="entry name" value="ZINC_FINGER_C2H2_1"/>
    <property type="match status" value="1"/>
</dbReference>
<proteinExistence type="predicted"/>
<evidence type="ECO:0000256" key="1">
    <source>
        <dbReference type="SAM" id="MobiDB-lite"/>
    </source>
</evidence>
<dbReference type="AlphaFoldDB" id="A0A292PR38"/>
<feature type="domain" description="C2H2-type" evidence="2">
    <location>
        <begin position="271"/>
        <end position="292"/>
    </location>
</feature>
<accession>A0A292PR38</accession>
<keyword evidence="4" id="KW-1185">Reference proteome</keyword>
<gene>
    <name evidence="3" type="ORF">GSTUAT00006736001</name>
</gene>
<dbReference type="Proteomes" id="UP001412239">
    <property type="component" value="Unassembled WGS sequence"/>
</dbReference>
<sequence>MSCQEYQEVEAILRNSKFVQDLFLRFQNVLDVCLKAHYGNQFTRVINNDDFLLLLLQAIVAAHSDAPAESNAVCRRHTGEPHHEDRYFQDNYRDPCNPFSPDFARLDTLFLHDEDRPSPSARAENVQQVIAIVDQQLPEDTAMSDPHSQSQPQQLQTQPPSSSPQLYQTNTASGGNPQTQQMQQRFCLAQAEIFSPQNPRQSAMNHTSDSGESSGAQSDNSFASARKPGGKRVAGRYRCPVEDCPKRHEYMQKCRLDDHMALHEPNRRTHCPSCGKVYMHSRTCNEHHKKVHGTTLKQVYEQRSYQFAQQAASLGDLEGSFAEEEAIAMAAAN</sequence>
<feature type="compositionally biased region" description="Polar residues" evidence="1">
    <location>
        <begin position="166"/>
        <end position="182"/>
    </location>
</feature>
<evidence type="ECO:0000259" key="2">
    <source>
        <dbReference type="PROSITE" id="PS00028"/>
    </source>
</evidence>
<dbReference type="InterPro" id="IPR013087">
    <property type="entry name" value="Znf_C2H2_type"/>
</dbReference>
<protein>
    <recommendedName>
        <fullName evidence="2">C2H2-type domain-containing protein</fullName>
    </recommendedName>
</protein>
<feature type="compositionally biased region" description="Polar residues" evidence="1">
    <location>
        <begin position="197"/>
        <end position="223"/>
    </location>
</feature>
<feature type="compositionally biased region" description="Low complexity" evidence="1">
    <location>
        <begin position="146"/>
        <end position="165"/>
    </location>
</feature>
<reference evidence="3" key="1">
    <citation type="submission" date="2015-10" db="EMBL/GenBank/DDBJ databases">
        <authorList>
            <person name="Regsiter A."/>
            <person name="william w."/>
        </authorList>
    </citation>
    <scope>NUCLEOTIDE SEQUENCE</scope>
    <source>
        <strain evidence="3">Montdore</strain>
    </source>
</reference>
<name>A0A292PR38_9PEZI</name>
<organism evidence="3 4">
    <name type="scientific">Tuber aestivum</name>
    <name type="common">summer truffle</name>
    <dbReference type="NCBI Taxonomy" id="59557"/>
    <lineage>
        <taxon>Eukaryota</taxon>
        <taxon>Fungi</taxon>
        <taxon>Dikarya</taxon>
        <taxon>Ascomycota</taxon>
        <taxon>Pezizomycotina</taxon>
        <taxon>Pezizomycetes</taxon>
        <taxon>Pezizales</taxon>
        <taxon>Tuberaceae</taxon>
        <taxon>Tuber</taxon>
    </lineage>
</organism>